<dbReference type="PANTHER" id="PTHR42685">
    <property type="entry name" value="GERANYLGERANYL DIPHOSPHATE REDUCTASE"/>
    <property type="match status" value="1"/>
</dbReference>
<dbReference type="InterPro" id="IPR050407">
    <property type="entry name" value="Geranylgeranyl_reductase"/>
</dbReference>
<reference evidence="4 5" key="1">
    <citation type="submission" date="2018-06" db="EMBL/GenBank/DDBJ databases">
        <title>Genomic Encyclopedia of Archaeal and Bacterial Type Strains, Phase II (KMG-II): from individual species to whole genera.</title>
        <authorList>
            <person name="Goeker M."/>
        </authorList>
    </citation>
    <scope>NUCLEOTIDE SEQUENCE [LARGE SCALE GENOMIC DNA]</scope>
    <source>
        <strain evidence="4 5">DSM 23241</strain>
    </source>
</reference>
<gene>
    <name evidence="4" type="ORF">LX80_01377</name>
</gene>
<name>A0A2W7S9N0_9BACT</name>
<dbReference type="RefSeq" id="WP_111294560.1">
    <property type="nucleotide sequence ID" value="NZ_QKZV01000003.1"/>
</dbReference>
<protein>
    <submittedName>
        <fullName evidence="4">Flavin-dependent dehydrogenase</fullName>
    </submittedName>
</protein>
<proteinExistence type="predicted"/>
<evidence type="ECO:0000256" key="2">
    <source>
        <dbReference type="ARBA" id="ARBA00023002"/>
    </source>
</evidence>
<dbReference type="Gene3D" id="3.50.50.60">
    <property type="entry name" value="FAD/NAD(P)-binding domain"/>
    <property type="match status" value="1"/>
</dbReference>
<dbReference type="InterPro" id="IPR003953">
    <property type="entry name" value="FAD-dep_OxRdtase_2_FAD-bd"/>
</dbReference>
<evidence type="ECO:0000259" key="3">
    <source>
        <dbReference type="Pfam" id="PF00890"/>
    </source>
</evidence>
<keyword evidence="1" id="KW-0285">Flavoprotein</keyword>
<dbReference type="OrthoDB" id="1142316at2"/>
<keyword evidence="5" id="KW-1185">Reference proteome</keyword>
<dbReference type="GO" id="GO:0016491">
    <property type="term" value="F:oxidoreductase activity"/>
    <property type="evidence" value="ECO:0007669"/>
    <property type="project" value="UniProtKB-KW"/>
</dbReference>
<dbReference type="PRINTS" id="PR00420">
    <property type="entry name" value="RNGMNOXGNASE"/>
</dbReference>
<feature type="domain" description="FAD-dependent oxidoreductase 2 FAD-binding" evidence="3">
    <location>
        <begin position="8"/>
        <end position="40"/>
    </location>
</feature>
<evidence type="ECO:0000256" key="1">
    <source>
        <dbReference type="ARBA" id="ARBA00022630"/>
    </source>
</evidence>
<dbReference type="InterPro" id="IPR036188">
    <property type="entry name" value="FAD/NAD-bd_sf"/>
</dbReference>
<accession>A0A2W7S9N0</accession>
<comment type="caution">
    <text evidence="4">The sequence shown here is derived from an EMBL/GenBank/DDBJ whole genome shotgun (WGS) entry which is preliminary data.</text>
</comment>
<keyword evidence="2" id="KW-0560">Oxidoreductase</keyword>
<organism evidence="4 5">
    <name type="scientific">Hydrotalea sandarakina</name>
    <dbReference type="NCBI Taxonomy" id="1004304"/>
    <lineage>
        <taxon>Bacteria</taxon>
        <taxon>Pseudomonadati</taxon>
        <taxon>Bacteroidota</taxon>
        <taxon>Chitinophagia</taxon>
        <taxon>Chitinophagales</taxon>
        <taxon>Chitinophagaceae</taxon>
        <taxon>Hydrotalea</taxon>
    </lineage>
</organism>
<dbReference type="AlphaFoldDB" id="A0A2W7S9N0"/>
<dbReference type="EMBL" id="QKZV01000003">
    <property type="protein sequence ID" value="PZX63719.1"/>
    <property type="molecule type" value="Genomic_DNA"/>
</dbReference>
<evidence type="ECO:0000313" key="5">
    <source>
        <dbReference type="Proteomes" id="UP000249720"/>
    </source>
</evidence>
<evidence type="ECO:0000313" key="4">
    <source>
        <dbReference type="EMBL" id="PZX63719.1"/>
    </source>
</evidence>
<dbReference type="PANTHER" id="PTHR42685:SF22">
    <property type="entry name" value="CONDITIONED MEDIUM FACTOR RECEPTOR 1"/>
    <property type="match status" value="1"/>
</dbReference>
<dbReference type="SUPFAM" id="SSF51905">
    <property type="entry name" value="FAD/NAD(P)-binding domain"/>
    <property type="match status" value="1"/>
</dbReference>
<dbReference type="Pfam" id="PF00890">
    <property type="entry name" value="FAD_binding_2"/>
    <property type="match status" value="1"/>
</dbReference>
<sequence length="379" mass="43047">MQREINFDIIVAGGGLGGLTFAIQCANAGYNVAVFEKEEYPFHKVCGEYVSNESKSFLIELGLPLNSWQLPEIQQLLVTDIKGNAYPFQLDLGGFGISRFKLDDELYKLAIEKNVQVFAGTKVMNINFLQDFFAVVTTKGNFSSRVVIGSFGKRSNIDVQLKRINEERKFSSCNNFIGIKYHIKYHFPNNLIALHNFKNGYCGISMIEDEKCCLCYLTTMRNLKENENSIEAMQERVLYQNPALKKIFSEAEFLYAKPEAIAQVSFAPKTQIQNHVLMVGDAAGLITPLCGNGMSMAMHSGKLAFTVVDKFLKGMINRLEMERQYRIDWEHHFKTRLWYGRKVQSLMGADWLTSLSLGVMRRLPFLARHIIAATHGQPF</sequence>
<dbReference type="Proteomes" id="UP000249720">
    <property type="component" value="Unassembled WGS sequence"/>
</dbReference>